<evidence type="ECO:0000313" key="6">
    <source>
        <dbReference type="EMBL" id="CAB3219802.1"/>
    </source>
</evidence>
<gene>
    <name evidence="6" type="primary">Acsl1-003</name>
</gene>
<dbReference type="Gene3D" id="3.40.50.12780">
    <property type="entry name" value="N-terminal domain of ligase-like"/>
    <property type="match status" value="2"/>
</dbReference>
<feature type="domain" description="AMP-dependent synthetase/ligase" evidence="5">
    <location>
        <begin position="543"/>
        <end position="638"/>
    </location>
</feature>
<evidence type="ECO:0000256" key="3">
    <source>
        <dbReference type="ARBA" id="ARBA00023098"/>
    </source>
</evidence>
<proteinExistence type="evidence at transcript level"/>
<dbReference type="GO" id="GO:0004467">
    <property type="term" value="F:long-chain fatty acid-CoA ligase activity"/>
    <property type="evidence" value="ECO:0007669"/>
    <property type="project" value="UniProtKB-EC"/>
</dbReference>
<name>A0A6F9D5J3_9ASCI</name>
<organism evidence="6">
    <name type="scientific">Phallusia mammillata</name>
    <dbReference type="NCBI Taxonomy" id="59560"/>
    <lineage>
        <taxon>Eukaryota</taxon>
        <taxon>Metazoa</taxon>
        <taxon>Chordata</taxon>
        <taxon>Tunicata</taxon>
        <taxon>Ascidiacea</taxon>
        <taxon>Phlebobranchia</taxon>
        <taxon>Ascidiidae</taxon>
        <taxon>Phallusia</taxon>
    </lineage>
</organism>
<keyword evidence="3" id="KW-0443">Lipid metabolism</keyword>
<dbReference type="EMBL" id="LR782679">
    <property type="protein sequence ID" value="CAB3219802.1"/>
    <property type="molecule type" value="mRNA"/>
</dbReference>
<dbReference type="GO" id="GO:0016020">
    <property type="term" value="C:membrane"/>
    <property type="evidence" value="ECO:0007669"/>
    <property type="project" value="TreeGrafter"/>
</dbReference>
<dbReference type="InterPro" id="IPR042099">
    <property type="entry name" value="ANL_N_sf"/>
</dbReference>
<evidence type="ECO:0000256" key="2">
    <source>
        <dbReference type="ARBA" id="ARBA00022832"/>
    </source>
</evidence>
<dbReference type="AlphaFoldDB" id="A0A6F9D5J3"/>
<dbReference type="GO" id="GO:0005783">
    <property type="term" value="C:endoplasmic reticulum"/>
    <property type="evidence" value="ECO:0007669"/>
    <property type="project" value="TreeGrafter"/>
</dbReference>
<evidence type="ECO:0000259" key="5">
    <source>
        <dbReference type="Pfam" id="PF00501"/>
    </source>
</evidence>
<keyword evidence="1 6" id="KW-0436">Ligase</keyword>
<dbReference type="SUPFAM" id="SSF56801">
    <property type="entry name" value="Acetyl-CoA synthetase-like"/>
    <property type="match status" value="2"/>
</dbReference>
<dbReference type="PANTHER" id="PTHR43272">
    <property type="entry name" value="LONG-CHAIN-FATTY-ACID--COA LIGASE"/>
    <property type="match status" value="1"/>
</dbReference>
<protein>
    <recommendedName>
        <fullName evidence="4">long-chain-fatty-acid--CoA ligase</fullName>
        <ecNumber evidence="4">6.2.1.3</ecNumber>
    </recommendedName>
</protein>
<dbReference type="EC" id="6.2.1.3" evidence="4"/>
<feature type="domain" description="AMP-dependent synthetase/ligase" evidence="5">
    <location>
        <begin position="89"/>
        <end position="493"/>
    </location>
</feature>
<dbReference type="InterPro" id="IPR000873">
    <property type="entry name" value="AMP-dep_synth/lig_dom"/>
</dbReference>
<dbReference type="InterPro" id="IPR020845">
    <property type="entry name" value="AMP-binding_CS"/>
</dbReference>
<dbReference type="PROSITE" id="PS00455">
    <property type="entry name" value="AMP_BINDING"/>
    <property type="match status" value="1"/>
</dbReference>
<dbReference type="PANTHER" id="PTHR43272:SF107">
    <property type="entry name" value="LONG-CHAIN-FATTY-ACID--COA LIGASE 5"/>
    <property type="match status" value="1"/>
</dbReference>
<reference evidence="6" key="1">
    <citation type="submission" date="2020-04" db="EMBL/GenBank/DDBJ databases">
        <authorList>
            <person name="Neveu A P."/>
        </authorList>
    </citation>
    <scope>NUCLEOTIDE SEQUENCE</scope>
    <source>
        <tissue evidence="6">Whole embryo</tissue>
    </source>
</reference>
<keyword evidence="2" id="KW-0276">Fatty acid metabolism</keyword>
<evidence type="ECO:0000256" key="1">
    <source>
        <dbReference type="ARBA" id="ARBA00022598"/>
    </source>
</evidence>
<accession>A0A6F9D5J3</accession>
<evidence type="ECO:0000256" key="4">
    <source>
        <dbReference type="ARBA" id="ARBA00026121"/>
    </source>
</evidence>
<dbReference type="Pfam" id="PF00501">
    <property type="entry name" value="AMP-binding"/>
    <property type="match status" value="2"/>
</dbReference>
<sequence>MPKNGSAPQTEEGDPLCRFKSIPLSEFHLKQTVPVEGSDGARASPCLYKGQIIHYLEPEVRTLHDVFLRGLKASKGGPCVGWRPGPDQGFKWITYQQVLDRVQHFGSGLLLEGATADPSQFIGIFSQNRVEWKITEQACNSYSMVIVTLYDTLGPAAIEHIVKQCELQIIVVDKNPKLAVLLKGVQEGKYSIKLIVAMETIDDDNKKLADECGVKVMTFSEVEENGKANLKDFVPPKPEDLHTICYTSGTTGLPKGVMMTHRNIISNHAGVYGVGKTHFLDMGPNDVYISYLPLAHVFERLLAVQMYYLGGRVGFFQGDIKLLLSDIAELKPTVFAMVPRLINRIYDKIHAGVAGSAIKKFLLDKAHKSKLAKLRKGVVTRSSIWDSLVFKKIQNLVGGRVRFCITGAAPVSPDVLNFMRCALGIYFTEGYGQTESCCGISITVPGDYESGSVGTPVLCNHLKLVDVPEKNYFAKDGVGEICAKGANIFKGYYKDEEKTKEALDEDGWLHTGDVGKWLPNGSLKIIDRKKHIFKLSQGEYIAPEKVKFCITGAAPVSTDVLNFMRCALGVYFTEGYGQTEATAGIAISVPGDYYSGSVGTPTLSNYVKLVDVPEKNYFAKEGVGEICAKGPNIFQGYYKNEEKTKEALDEDGMASYW</sequence>